<feature type="chain" id="PRO_5035424759" description="Secreted protein" evidence="1">
    <location>
        <begin position="20"/>
        <end position="109"/>
    </location>
</feature>
<evidence type="ECO:0000256" key="1">
    <source>
        <dbReference type="SAM" id="SignalP"/>
    </source>
</evidence>
<dbReference type="AlphaFoldDB" id="A0A8K0GVI0"/>
<dbReference type="Proteomes" id="UP000796880">
    <property type="component" value="Unassembled WGS sequence"/>
</dbReference>
<reference evidence="2" key="1">
    <citation type="submission" date="2020-03" db="EMBL/GenBank/DDBJ databases">
        <title>A high-quality chromosome-level genome assembly of a woody plant with both climbing and erect habits, Rhamnella rubrinervis.</title>
        <authorList>
            <person name="Lu Z."/>
            <person name="Yang Y."/>
            <person name="Zhu X."/>
            <person name="Sun Y."/>
        </authorList>
    </citation>
    <scope>NUCLEOTIDE SEQUENCE</scope>
    <source>
        <strain evidence="2">BYM</strain>
        <tissue evidence="2">Leaf</tissue>
    </source>
</reference>
<sequence>MVDLLVVMVLGLCCDEACLFGDEKLVHEALDVETAPQVGTGGITPSLGLAKHQFAASTYSLPQTSSEDCGSLVPLVTIVMGTTESSNTKWCRNQWKLMDKGPRGSGPFD</sequence>
<gene>
    <name evidence="2" type="ORF">FNV43_RR17143</name>
</gene>
<proteinExistence type="predicted"/>
<accession>A0A8K0GVI0</accession>
<keyword evidence="1" id="KW-0732">Signal</keyword>
<evidence type="ECO:0008006" key="4">
    <source>
        <dbReference type="Google" id="ProtNLM"/>
    </source>
</evidence>
<keyword evidence="3" id="KW-1185">Reference proteome</keyword>
<dbReference type="EMBL" id="VOIH02000008">
    <property type="protein sequence ID" value="KAF3438868.1"/>
    <property type="molecule type" value="Genomic_DNA"/>
</dbReference>
<protein>
    <recommendedName>
        <fullName evidence="4">Secreted protein</fullName>
    </recommendedName>
</protein>
<feature type="signal peptide" evidence="1">
    <location>
        <begin position="1"/>
        <end position="19"/>
    </location>
</feature>
<evidence type="ECO:0000313" key="2">
    <source>
        <dbReference type="EMBL" id="KAF3438868.1"/>
    </source>
</evidence>
<organism evidence="2 3">
    <name type="scientific">Rhamnella rubrinervis</name>
    <dbReference type="NCBI Taxonomy" id="2594499"/>
    <lineage>
        <taxon>Eukaryota</taxon>
        <taxon>Viridiplantae</taxon>
        <taxon>Streptophyta</taxon>
        <taxon>Embryophyta</taxon>
        <taxon>Tracheophyta</taxon>
        <taxon>Spermatophyta</taxon>
        <taxon>Magnoliopsida</taxon>
        <taxon>eudicotyledons</taxon>
        <taxon>Gunneridae</taxon>
        <taxon>Pentapetalae</taxon>
        <taxon>rosids</taxon>
        <taxon>fabids</taxon>
        <taxon>Rosales</taxon>
        <taxon>Rhamnaceae</taxon>
        <taxon>rhamnoid group</taxon>
        <taxon>Rhamneae</taxon>
        <taxon>Rhamnella</taxon>
    </lineage>
</organism>
<name>A0A8K0GVI0_9ROSA</name>
<evidence type="ECO:0000313" key="3">
    <source>
        <dbReference type="Proteomes" id="UP000796880"/>
    </source>
</evidence>
<comment type="caution">
    <text evidence="2">The sequence shown here is derived from an EMBL/GenBank/DDBJ whole genome shotgun (WGS) entry which is preliminary data.</text>
</comment>